<evidence type="ECO:0000313" key="10">
    <source>
        <dbReference type="Proteomes" id="UP000183255"/>
    </source>
</evidence>
<evidence type="ECO:0000256" key="6">
    <source>
        <dbReference type="ARBA" id="ARBA00022833"/>
    </source>
</evidence>
<evidence type="ECO:0000256" key="3">
    <source>
        <dbReference type="ARBA" id="ARBA00022670"/>
    </source>
</evidence>
<sequence>MELRKIIESNKDRLIEDVLKLVSFESVKGEEQEGMPQGEAVHEALKAALEMAEGYGFKTFHVDGHAGVVEYGDGEDYVAVLGHLDVVPVGDGWTKNPLGEVHGDRIYGRGTMDDKGPMVSALHGLIAIKEAGIPLKHKIRLIFGTSEETGGPDIEEYLKKEKQPVAGFTPDADFPAIHAEMGILVIKLSKKLDSHPLLSLEGGQAVNMVPDAARVTYRKGDEEKTIAFEGVSAHGSTPHKGKNAISMLLSHMVQNEDFQSLKDTLSVLEYNLAKDLDGKAMGVDFKDEPSGKLVLNLGKIKLTEDTLDTYINIRYPVTIKEKEVTERIRELFEKEGFTFDVTAHDGPLYFPKDTPLIEKLMGVYTKETGDEREALAIGGGTYAKMMKNIVAFGPLLPGREDTLHQLDEYILIEDLMTCARIYANAMVELAK</sequence>
<proteinExistence type="inferred from homology"/>
<evidence type="ECO:0000256" key="7">
    <source>
        <dbReference type="ARBA" id="ARBA00022997"/>
    </source>
</evidence>
<dbReference type="GO" id="GO:0006508">
    <property type="term" value="P:proteolysis"/>
    <property type="evidence" value="ECO:0007669"/>
    <property type="project" value="UniProtKB-KW"/>
</dbReference>
<dbReference type="Gene3D" id="3.30.70.360">
    <property type="match status" value="2"/>
</dbReference>
<name>A0A1G8HED3_9CLOT</name>
<dbReference type="GO" id="GO:0016805">
    <property type="term" value="F:dipeptidase activity"/>
    <property type="evidence" value="ECO:0007669"/>
    <property type="project" value="UniProtKB-KW"/>
</dbReference>
<reference evidence="9 10" key="1">
    <citation type="submission" date="2016-10" db="EMBL/GenBank/DDBJ databases">
        <authorList>
            <person name="de Groot N.N."/>
        </authorList>
    </citation>
    <scope>NUCLEOTIDE SEQUENCE [LARGE SCALE GENOMIC DNA]</scope>
    <source>
        <strain evidence="9 10">CGMCC 1.5058</strain>
    </source>
</reference>
<evidence type="ECO:0000313" key="9">
    <source>
        <dbReference type="EMBL" id="SDI05016.1"/>
    </source>
</evidence>
<gene>
    <name evidence="9" type="ORF">SAMN05421804_101558</name>
</gene>
<keyword evidence="6" id="KW-0862">Zinc</keyword>
<dbReference type="GO" id="GO:0006526">
    <property type="term" value="P:L-arginine biosynthetic process"/>
    <property type="evidence" value="ECO:0007669"/>
    <property type="project" value="TreeGrafter"/>
</dbReference>
<dbReference type="SUPFAM" id="SSF55031">
    <property type="entry name" value="Bacterial exopeptidase dimerisation domain"/>
    <property type="match status" value="1"/>
</dbReference>
<dbReference type="SUPFAM" id="SSF53187">
    <property type="entry name" value="Zn-dependent exopeptidases"/>
    <property type="match status" value="1"/>
</dbReference>
<evidence type="ECO:0000256" key="8">
    <source>
        <dbReference type="ARBA" id="ARBA00023049"/>
    </source>
</evidence>
<keyword evidence="8" id="KW-0482">Metalloprotease</keyword>
<evidence type="ECO:0000256" key="1">
    <source>
        <dbReference type="ARBA" id="ARBA00001947"/>
    </source>
</evidence>
<dbReference type="PANTHER" id="PTHR43808">
    <property type="entry name" value="ACETYLORNITHINE DEACETYLASE"/>
    <property type="match status" value="1"/>
</dbReference>
<dbReference type="PANTHER" id="PTHR43808:SF31">
    <property type="entry name" value="N-ACETYL-L-CITRULLINE DEACETYLASE"/>
    <property type="match status" value="1"/>
</dbReference>
<dbReference type="GO" id="GO:0008270">
    <property type="term" value="F:zinc ion binding"/>
    <property type="evidence" value="ECO:0007669"/>
    <property type="project" value="InterPro"/>
</dbReference>
<protein>
    <submittedName>
        <fullName evidence="9">Succinyl-diaminopimelate desuccinylase</fullName>
    </submittedName>
</protein>
<organism evidence="9 10">
    <name type="scientific">Proteiniclasticum ruminis</name>
    <dbReference type="NCBI Taxonomy" id="398199"/>
    <lineage>
        <taxon>Bacteria</taxon>
        <taxon>Bacillati</taxon>
        <taxon>Bacillota</taxon>
        <taxon>Clostridia</taxon>
        <taxon>Eubacteriales</taxon>
        <taxon>Clostridiaceae</taxon>
        <taxon>Proteiniclasticum</taxon>
    </lineage>
</organism>
<dbReference type="Pfam" id="PF01546">
    <property type="entry name" value="Peptidase_M20"/>
    <property type="match status" value="1"/>
</dbReference>
<comment type="cofactor">
    <cofactor evidence="1">
        <name>Zn(2+)</name>
        <dbReference type="ChEBI" id="CHEBI:29105"/>
    </cofactor>
</comment>
<keyword evidence="5" id="KW-0378">Hydrolase</keyword>
<dbReference type="EMBL" id="FNDZ01000001">
    <property type="protein sequence ID" value="SDI05016.1"/>
    <property type="molecule type" value="Genomic_DNA"/>
</dbReference>
<dbReference type="GO" id="GO:0008237">
    <property type="term" value="F:metallopeptidase activity"/>
    <property type="evidence" value="ECO:0007669"/>
    <property type="project" value="UniProtKB-KW"/>
</dbReference>
<dbReference type="InterPro" id="IPR050072">
    <property type="entry name" value="Peptidase_M20A"/>
</dbReference>
<accession>A0A1G8HED3</accession>
<dbReference type="InterPro" id="IPR002933">
    <property type="entry name" value="Peptidase_M20"/>
</dbReference>
<dbReference type="Gene3D" id="3.40.630.10">
    <property type="entry name" value="Zn peptidases"/>
    <property type="match status" value="2"/>
</dbReference>
<dbReference type="InterPro" id="IPR036264">
    <property type="entry name" value="Bact_exopeptidase_dim_dom"/>
</dbReference>
<dbReference type="InterPro" id="IPR001261">
    <property type="entry name" value="ArgE/DapE_CS"/>
</dbReference>
<dbReference type="RefSeq" id="WP_031573791.1">
    <property type="nucleotide sequence ID" value="NZ_FNDZ01000001.1"/>
</dbReference>
<dbReference type="Proteomes" id="UP000183255">
    <property type="component" value="Unassembled WGS sequence"/>
</dbReference>
<dbReference type="AlphaFoldDB" id="A0A1G8HED3"/>
<evidence type="ECO:0000256" key="4">
    <source>
        <dbReference type="ARBA" id="ARBA00022723"/>
    </source>
</evidence>
<evidence type="ECO:0000256" key="5">
    <source>
        <dbReference type="ARBA" id="ARBA00022801"/>
    </source>
</evidence>
<dbReference type="NCBIfam" id="TIGR01887">
    <property type="entry name" value="dipeptidaselike"/>
    <property type="match status" value="1"/>
</dbReference>
<dbReference type="PROSITE" id="PS00758">
    <property type="entry name" value="ARGE_DAPE_CPG2_1"/>
    <property type="match status" value="1"/>
</dbReference>
<keyword evidence="3" id="KW-0645">Protease</keyword>
<evidence type="ECO:0000256" key="2">
    <source>
        <dbReference type="ARBA" id="ARBA00006247"/>
    </source>
</evidence>
<keyword evidence="4" id="KW-0479">Metal-binding</keyword>
<dbReference type="InterPro" id="IPR010964">
    <property type="entry name" value="M20A_pepV-rel"/>
</dbReference>
<comment type="similarity">
    <text evidence="2">Belongs to the peptidase M20A family.</text>
</comment>
<dbReference type="GO" id="GO:0008777">
    <property type="term" value="F:acetylornithine deacetylase activity"/>
    <property type="evidence" value="ECO:0007669"/>
    <property type="project" value="TreeGrafter"/>
</dbReference>
<keyword evidence="7" id="KW-0224">Dipeptidase</keyword>